<dbReference type="EMBL" id="VYKI01000016">
    <property type="protein sequence ID" value="KAA8996518.1"/>
    <property type="molecule type" value="Genomic_DNA"/>
</dbReference>
<reference evidence="1 2" key="1">
    <citation type="journal article" date="2020" name="Antonie Van Leeuwenhoek">
        <title>Stenotrophomonas cyclobalanopsidis sp. nov., isolated from the leaf spot disease of Cyclobalanopsis patelliformis.</title>
        <authorList>
            <person name="Bian D.R."/>
            <person name="Xue H."/>
            <person name="Piao C.G."/>
            <person name="Li Y."/>
        </authorList>
    </citation>
    <scope>NUCLEOTIDE SEQUENCE [LARGE SCALE GENOMIC DNA]</scope>
    <source>
        <strain evidence="1 2">TPQG1-4</strain>
    </source>
</reference>
<keyword evidence="2" id="KW-1185">Reference proteome</keyword>
<dbReference type="Proteomes" id="UP000326367">
    <property type="component" value="Unassembled WGS sequence"/>
</dbReference>
<comment type="caution">
    <text evidence="1">The sequence shown here is derived from an EMBL/GenBank/DDBJ whole genome shotgun (WGS) entry which is preliminary data.</text>
</comment>
<evidence type="ECO:0000313" key="1">
    <source>
        <dbReference type="EMBL" id="KAA8996518.1"/>
    </source>
</evidence>
<evidence type="ECO:0008006" key="3">
    <source>
        <dbReference type="Google" id="ProtNLM"/>
    </source>
</evidence>
<evidence type="ECO:0000313" key="2">
    <source>
        <dbReference type="Proteomes" id="UP000326367"/>
    </source>
</evidence>
<sequence>MAEPLVVTFHLDPPGKSGTSTLLVAVRVSGADGAISRGLASSIQSAGVPARVQLIREGNDGDVPIPLVRVEEHQDGSGTTLPVAANGQVSRVWLDDADDLPLEHAGLADPQRDYRQLALAWAEKLPPGRYRLSFQILDPKPDLATIPAELLVAYRHKSK</sequence>
<accession>A0ABQ6SZ20</accession>
<protein>
    <recommendedName>
        <fullName evidence="3">DUF4785 family protein</fullName>
    </recommendedName>
</protein>
<proteinExistence type="predicted"/>
<gene>
    <name evidence="1" type="ORF">FJU31_12900</name>
</gene>
<name>A0ABQ6SZ20_9GAMM</name>
<organism evidence="1 2">
    <name type="scientific">Stenotrophomonas cyclobalanopsidis</name>
    <dbReference type="NCBI Taxonomy" id="2771362"/>
    <lineage>
        <taxon>Bacteria</taxon>
        <taxon>Pseudomonadati</taxon>
        <taxon>Pseudomonadota</taxon>
        <taxon>Gammaproteobacteria</taxon>
        <taxon>Lysobacterales</taxon>
        <taxon>Lysobacteraceae</taxon>
        <taxon>Stenotrophomonas</taxon>
    </lineage>
</organism>
<dbReference type="RefSeq" id="WP_150455104.1">
    <property type="nucleotide sequence ID" value="NZ_VYKI01000016.1"/>
</dbReference>